<dbReference type="SUPFAM" id="SSF56024">
    <property type="entry name" value="Phospholipase D/nuclease"/>
    <property type="match status" value="2"/>
</dbReference>
<dbReference type="SMART" id="SM00155">
    <property type="entry name" value="PLDc"/>
    <property type="match status" value="2"/>
</dbReference>
<evidence type="ECO:0000313" key="2">
    <source>
        <dbReference type="EMBL" id="RMB58384.1"/>
    </source>
</evidence>
<dbReference type="OrthoDB" id="9762009at2"/>
<dbReference type="EMBL" id="REFW01000004">
    <property type="protein sequence ID" value="RMB58384.1"/>
    <property type="molecule type" value="Genomic_DNA"/>
</dbReference>
<dbReference type="CDD" id="cd09159">
    <property type="entry name" value="PLDc_ybhO_like_2"/>
    <property type="match status" value="1"/>
</dbReference>
<sequence length="392" mass="45504">MLLGQLVSVVTLVSIENFRKKRRKVRRFPYTPAVPMDVGEDELTIYSYGEDLFAHMLEAIDGASEVIHFETYIWKADEVGQRFKDALIRAAARGVQVNVVWDEFANLVVPRRFLRMPGSLNVMRHPAIPVPWSPKSWGRDHRKLLVVDRKVGFIGGYNIGSLYATGWRDTHARIVGPGVSELENAFIDFWNLHVKRRRLKKLPDDLRRSWISKIRVHRNMPKLRVFPIRNMYLEAIDRATERIWLTHAYLIPDDDLVNALRDAVQRGADVRIIVPAQSNHVVADWLSRGYYDDLLRSGIRLFLYRGAMVHSKTATIDGTWATIGTANLDRLSLRGNYEVNLEILDENISRQMEEIFEVDLRNTYELSLEEWRTRSWVAKGTELLLSPWRPIF</sequence>
<keyword evidence="3" id="KW-1185">Reference proteome</keyword>
<evidence type="ECO:0000313" key="3">
    <source>
        <dbReference type="Proteomes" id="UP000275256"/>
    </source>
</evidence>
<accession>A0A3M0G0D2</accession>
<protein>
    <submittedName>
        <fullName evidence="2">Phosphatidylserine/phosphatidylglycerophosphate/ cardiolipin synthase family protein</fullName>
    </submittedName>
</protein>
<name>A0A3M0G0D2_9ACTN</name>
<dbReference type="Gene3D" id="3.30.870.10">
    <property type="entry name" value="Endonuclease Chain A"/>
    <property type="match status" value="2"/>
</dbReference>
<comment type="caution">
    <text evidence="2">The sequence shown here is derived from an EMBL/GenBank/DDBJ whole genome shotgun (WGS) entry which is preliminary data.</text>
</comment>
<dbReference type="PANTHER" id="PTHR21248:SF22">
    <property type="entry name" value="PHOSPHOLIPASE D"/>
    <property type="match status" value="1"/>
</dbReference>
<dbReference type="GO" id="GO:0032049">
    <property type="term" value="P:cardiolipin biosynthetic process"/>
    <property type="evidence" value="ECO:0007669"/>
    <property type="project" value="UniProtKB-ARBA"/>
</dbReference>
<organism evidence="2 3">
    <name type="scientific">Tessaracoccus antarcticus</name>
    <dbReference type="NCBI Taxonomy" id="2479848"/>
    <lineage>
        <taxon>Bacteria</taxon>
        <taxon>Bacillati</taxon>
        <taxon>Actinomycetota</taxon>
        <taxon>Actinomycetes</taxon>
        <taxon>Propionibacteriales</taxon>
        <taxon>Propionibacteriaceae</taxon>
        <taxon>Tessaracoccus</taxon>
    </lineage>
</organism>
<dbReference type="GO" id="GO:0030572">
    <property type="term" value="F:phosphatidyltransferase activity"/>
    <property type="evidence" value="ECO:0007669"/>
    <property type="project" value="UniProtKB-ARBA"/>
</dbReference>
<dbReference type="Proteomes" id="UP000275256">
    <property type="component" value="Unassembled WGS sequence"/>
</dbReference>
<proteinExistence type="predicted"/>
<dbReference type="PANTHER" id="PTHR21248">
    <property type="entry name" value="CARDIOLIPIN SYNTHASE"/>
    <property type="match status" value="1"/>
</dbReference>
<dbReference type="CDD" id="cd09110">
    <property type="entry name" value="PLDc_CLS_1"/>
    <property type="match status" value="1"/>
</dbReference>
<dbReference type="PROSITE" id="PS50035">
    <property type="entry name" value="PLD"/>
    <property type="match status" value="2"/>
</dbReference>
<dbReference type="InterPro" id="IPR001736">
    <property type="entry name" value="PLipase_D/transphosphatidylase"/>
</dbReference>
<gene>
    <name evidence="2" type="ORF">EAX62_14425</name>
</gene>
<dbReference type="InterPro" id="IPR025202">
    <property type="entry name" value="PLD-like_dom"/>
</dbReference>
<feature type="domain" description="PLD phosphodiesterase" evidence="1">
    <location>
        <begin position="305"/>
        <end position="332"/>
    </location>
</feature>
<dbReference type="AlphaFoldDB" id="A0A3M0G0D2"/>
<feature type="domain" description="PLD phosphodiesterase" evidence="1">
    <location>
        <begin position="136"/>
        <end position="163"/>
    </location>
</feature>
<evidence type="ECO:0000259" key="1">
    <source>
        <dbReference type="PROSITE" id="PS50035"/>
    </source>
</evidence>
<dbReference type="Pfam" id="PF13091">
    <property type="entry name" value="PLDc_2"/>
    <property type="match status" value="2"/>
</dbReference>
<reference evidence="2 3" key="1">
    <citation type="submission" date="2018-10" db="EMBL/GenBank/DDBJ databases">
        <title>Tessaracoccus antarcticuss sp. nov., isolated from sediment.</title>
        <authorList>
            <person name="Zhou L.Y."/>
            <person name="Du Z.J."/>
        </authorList>
    </citation>
    <scope>NUCLEOTIDE SEQUENCE [LARGE SCALE GENOMIC DNA]</scope>
    <source>
        <strain evidence="2 3">JDX10</strain>
    </source>
</reference>